<proteinExistence type="inferred from homology"/>
<reference evidence="9" key="1">
    <citation type="journal article" date="2019" name="Int. J. Syst. Evol. Microbiol.">
        <title>The Global Catalogue of Microorganisms (GCM) 10K type strain sequencing project: providing services to taxonomists for standard genome sequencing and annotation.</title>
        <authorList>
            <consortium name="The Broad Institute Genomics Platform"/>
            <consortium name="The Broad Institute Genome Sequencing Center for Infectious Disease"/>
            <person name="Wu L."/>
            <person name="Ma J."/>
        </authorList>
    </citation>
    <scope>NUCLEOTIDE SEQUENCE [LARGE SCALE GENOMIC DNA]</scope>
    <source>
        <strain evidence="9">CCUG 57113</strain>
    </source>
</reference>
<dbReference type="CDD" id="cd18832">
    <property type="entry name" value="GH43_GsAbnA-like"/>
    <property type="match status" value="1"/>
</dbReference>
<feature type="compositionally biased region" description="Low complexity" evidence="6">
    <location>
        <begin position="486"/>
        <end position="498"/>
    </location>
</feature>
<evidence type="ECO:0000259" key="7">
    <source>
        <dbReference type="Pfam" id="PF16369"/>
    </source>
</evidence>
<evidence type="ECO:0000313" key="9">
    <source>
        <dbReference type="Proteomes" id="UP001596105"/>
    </source>
</evidence>
<feature type="domain" description="Extracellular endo-alpha-(1-&gt;5)-L-arabinanase C-terminal" evidence="7">
    <location>
        <begin position="381"/>
        <end position="484"/>
    </location>
</feature>
<comment type="caution">
    <text evidence="8">The sequence shown here is derived from an EMBL/GenBank/DDBJ whole genome shotgun (WGS) entry which is preliminary data.</text>
</comment>
<dbReference type="PANTHER" id="PTHR43301:SF3">
    <property type="entry name" value="ARABINAN ENDO-1,5-ALPHA-L-ARABINOSIDASE A-RELATED"/>
    <property type="match status" value="1"/>
</dbReference>
<evidence type="ECO:0000256" key="5">
    <source>
        <dbReference type="RuleBase" id="RU361187"/>
    </source>
</evidence>
<dbReference type="RefSeq" id="WP_378081447.1">
    <property type="nucleotide sequence ID" value="NZ_JBHSMH010000007.1"/>
</dbReference>
<dbReference type="EMBL" id="JBHSMH010000007">
    <property type="protein sequence ID" value="MFC5468159.1"/>
    <property type="molecule type" value="Genomic_DNA"/>
</dbReference>
<evidence type="ECO:0000256" key="6">
    <source>
        <dbReference type="SAM" id="MobiDB-lite"/>
    </source>
</evidence>
<dbReference type="InterPro" id="IPR023296">
    <property type="entry name" value="Glyco_hydro_beta-prop_sf"/>
</dbReference>
<dbReference type="GO" id="GO:0016787">
    <property type="term" value="F:hydrolase activity"/>
    <property type="evidence" value="ECO:0007669"/>
    <property type="project" value="UniProtKB-KW"/>
</dbReference>
<dbReference type="Pfam" id="PF16369">
    <property type="entry name" value="GH43_C"/>
    <property type="match status" value="1"/>
</dbReference>
<dbReference type="InterPro" id="IPR050727">
    <property type="entry name" value="GH43_arabinanases"/>
</dbReference>
<gene>
    <name evidence="8" type="ORF">ACFPPD_05455</name>
</gene>
<comment type="pathway">
    <text evidence="1">Glycan metabolism; L-arabinan degradation.</text>
</comment>
<keyword evidence="3 5" id="KW-0378">Hydrolase</keyword>
<dbReference type="PANTHER" id="PTHR43301">
    <property type="entry name" value="ARABINAN ENDO-1,5-ALPHA-L-ARABINOSIDASE"/>
    <property type="match status" value="1"/>
</dbReference>
<protein>
    <submittedName>
        <fullName evidence="8">Glycoside hydrolase family 43 protein</fullName>
    </submittedName>
</protein>
<keyword evidence="9" id="KW-1185">Reference proteome</keyword>
<accession>A0ABW0LQS2</accession>
<keyword evidence="4 5" id="KW-0326">Glycosidase</keyword>
<evidence type="ECO:0000256" key="3">
    <source>
        <dbReference type="ARBA" id="ARBA00022801"/>
    </source>
</evidence>
<dbReference type="Gene3D" id="2.115.10.20">
    <property type="entry name" value="Glycosyl hydrolase domain, family 43"/>
    <property type="match status" value="1"/>
</dbReference>
<dbReference type="InterPro" id="IPR032291">
    <property type="entry name" value="Abn2_C"/>
</dbReference>
<dbReference type="Gene3D" id="2.40.128.10">
    <property type="match status" value="1"/>
</dbReference>
<dbReference type="Proteomes" id="UP001596105">
    <property type="component" value="Unassembled WGS sequence"/>
</dbReference>
<dbReference type="InterPro" id="IPR006710">
    <property type="entry name" value="Glyco_hydro_43"/>
</dbReference>
<feature type="region of interest" description="Disordered" evidence="6">
    <location>
        <begin position="486"/>
        <end position="507"/>
    </location>
</feature>
<comment type="similarity">
    <text evidence="2 5">Belongs to the glycosyl hydrolase 43 family.</text>
</comment>
<sequence>MMAQGANRRPGLRSGGLAVLAATWLLAGCSDSGKGVKEVVPVYMNASVHDPSVIRAENGTYYVFGSHLAAAKSKDLMQWEIVASGVADGNPLIPNVTEELRETLDWAQTDTLWAADVIRLPDGKYYMYYNACRGDSPLSAMGVAVADDIEGPYRNLGIILKSGMWGEPSEDGELYDATVHPNVVDPDVFYDKDGQLWMVYGSYSGGIFILKMDETTGKPLPDQGYGTKLLGGNHSRIEGPYMQYSPDTGYYYLFLSYGGLDANGGYNIRVARSKNADGPFVDAQGHDMIDAKADPSLPLFDDKSIEPYGMKLMGNVMWRDPADAGREHGYVSPGHNSTYYDEESGRYYLIFHSRFPYTGDKHEIRVHQFFFNADGWPVVAPFRYAGEQLGEVKEDAAAGDYELVNHGLDISAELRESVSIRLEADGTISGAGSGQWALSGQSSLRLTVDGIAYDGYWLKSWDQAAGAWTASFTALSKEGVALWGAQRAAPASTSAASDSEIERERER</sequence>
<evidence type="ECO:0000256" key="2">
    <source>
        <dbReference type="ARBA" id="ARBA00009865"/>
    </source>
</evidence>
<evidence type="ECO:0000313" key="8">
    <source>
        <dbReference type="EMBL" id="MFC5468159.1"/>
    </source>
</evidence>
<dbReference type="SUPFAM" id="SSF75005">
    <property type="entry name" value="Arabinanase/levansucrase/invertase"/>
    <property type="match status" value="1"/>
</dbReference>
<organism evidence="8 9">
    <name type="scientific">Cohnella suwonensis</name>
    <dbReference type="NCBI Taxonomy" id="696072"/>
    <lineage>
        <taxon>Bacteria</taxon>
        <taxon>Bacillati</taxon>
        <taxon>Bacillota</taxon>
        <taxon>Bacilli</taxon>
        <taxon>Bacillales</taxon>
        <taxon>Paenibacillaceae</taxon>
        <taxon>Cohnella</taxon>
    </lineage>
</organism>
<name>A0ABW0LQS2_9BACL</name>
<evidence type="ECO:0000256" key="4">
    <source>
        <dbReference type="ARBA" id="ARBA00023295"/>
    </source>
</evidence>
<evidence type="ECO:0000256" key="1">
    <source>
        <dbReference type="ARBA" id="ARBA00004834"/>
    </source>
</evidence>
<dbReference type="Pfam" id="PF04616">
    <property type="entry name" value="Glyco_hydro_43"/>
    <property type="match status" value="1"/>
</dbReference>